<evidence type="ECO:0000313" key="1">
    <source>
        <dbReference type="EMBL" id="QTA87835.1"/>
    </source>
</evidence>
<proteinExistence type="predicted"/>
<reference evidence="1" key="1">
    <citation type="journal article" date="2021" name="Microb. Physiol.">
        <title>Proteogenomic Insights into the Physiology of Marine, Sulfate-Reducing, Filamentous Desulfonema limicola and Desulfonema magnum.</title>
        <authorList>
            <person name="Schnaars V."/>
            <person name="Wohlbrand L."/>
            <person name="Scheve S."/>
            <person name="Hinrichs C."/>
            <person name="Reinhardt R."/>
            <person name="Rabus R."/>
        </authorList>
    </citation>
    <scope>NUCLEOTIDE SEQUENCE</scope>
    <source>
        <strain evidence="1">4be13</strain>
    </source>
</reference>
<dbReference type="EMBL" id="CP061800">
    <property type="protein sequence ID" value="QTA87835.1"/>
    <property type="molecule type" value="Genomic_DNA"/>
</dbReference>
<organism evidence="1 2">
    <name type="scientific">Desulfonema magnum</name>
    <dbReference type="NCBI Taxonomy" id="45655"/>
    <lineage>
        <taxon>Bacteria</taxon>
        <taxon>Pseudomonadati</taxon>
        <taxon>Thermodesulfobacteriota</taxon>
        <taxon>Desulfobacteria</taxon>
        <taxon>Desulfobacterales</taxon>
        <taxon>Desulfococcaceae</taxon>
        <taxon>Desulfonema</taxon>
    </lineage>
</organism>
<protein>
    <submittedName>
        <fullName evidence="1">Uncharacterized protein</fullName>
    </submittedName>
</protein>
<keyword evidence="2" id="KW-1185">Reference proteome</keyword>
<dbReference type="Proteomes" id="UP000663722">
    <property type="component" value="Chromosome"/>
</dbReference>
<dbReference type="KEGG" id="dmm:dnm_038720"/>
<evidence type="ECO:0000313" key="2">
    <source>
        <dbReference type="Proteomes" id="UP000663722"/>
    </source>
</evidence>
<name>A0A975BMW5_9BACT</name>
<sequence length="82" mass="9789">MEDKPVYVFDEWAADKSPHFREYFYHSMFKLFDPVRTKSLSFLRKQESVFGRCGVPEAVDSCFRRNDRKKLEHRVSEIAALI</sequence>
<gene>
    <name evidence="1" type="ORF">dnm_038720</name>
</gene>
<dbReference type="AlphaFoldDB" id="A0A975BMW5"/>
<accession>A0A975BMW5</accession>